<dbReference type="OrthoDB" id="710556at2"/>
<dbReference type="STRING" id="687842.ASU31_00075"/>
<organism evidence="1 2">
    <name type="scientific">Pedobacter ginsenosidimutans</name>
    <dbReference type="NCBI Taxonomy" id="687842"/>
    <lineage>
        <taxon>Bacteria</taxon>
        <taxon>Pseudomonadati</taxon>
        <taxon>Bacteroidota</taxon>
        <taxon>Sphingobacteriia</taxon>
        <taxon>Sphingobacteriales</taxon>
        <taxon>Sphingobacteriaceae</taxon>
        <taxon>Pedobacter</taxon>
    </lineage>
</organism>
<accession>A0A0T5VV91</accession>
<dbReference type="EMBL" id="LMZQ01000001">
    <property type="protein sequence ID" value="KRT17730.1"/>
    <property type="molecule type" value="Genomic_DNA"/>
</dbReference>
<gene>
    <name evidence="1" type="ORF">ASU31_00075</name>
</gene>
<proteinExistence type="predicted"/>
<sequence>MEELSGKLVAINPLLTNDPSFRQGQIGIIAMADLKFDTVSIGFSSGEMGKYSTDAVLVLKDKRDLYHDIMTGVGDMDRNTFKQLLDINMKQEHADYGHQSSAMKIALSNPEMLKRSTISLAEYLSINQVNDISHETAFKR</sequence>
<dbReference type="AlphaFoldDB" id="A0A0T5VV91"/>
<reference evidence="1 2" key="1">
    <citation type="submission" date="2015-11" db="EMBL/GenBank/DDBJ databases">
        <title>Sequence of Pedobacter ginsenosidimutans.</title>
        <authorList>
            <person name="Carson E."/>
            <person name="Keyser V."/>
            <person name="Newman J."/>
            <person name="Miller J."/>
        </authorList>
    </citation>
    <scope>NUCLEOTIDE SEQUENCE [LARGE SCALE GENOMIC DNA]</scope>
    <source>
        <strain evidence="1 2">KACC 14530</strain>
    </source>
</reference>
<name>A0A0T5VV91_9SPHI</name>
<evidence type="ECO:0000313" key="2">
    <source>
        <dbReference type="Proteomes" id="UP000051950"/>
    </source>
</evidence>
<keyword evidence="2" id="KW-1185">Reference proteome</keyword>
<comment type="caution">
    <text evidence="1">The sequence shown here is derived from an EMBL/GenBank/DDBJ whole genome shotgun (WGS) entry which is preliminary data.</text>
</comment>
<dbReference type="Proteomes" id="UP000051950">
    <property type="component" value="Unassembled WGS sequence"/>
</dbReference>
<dbReference type="RefSeq" id="WP_057930359.1">
    <property type="nucleotide sequence ID" value="NZ_LMZQ01000001.1"/>
</dbReference>
<protein>
    <submittedName>
        <fullName evidence="1">Uncharacterized protein</fullName>
    </submittedName>
</protein>
<evidence type="ECO:0000313" key="1">
    <source>
        <dbReference type="EMBL" id="KRT17730.1"/>
    </source>
</evidence>